<accession>A0A1I6GM22</accession>
<keyword evidence="2" id="KW-0812">Transmembrane</keyword>
<name>A0A1I6GM22_9RHOB</name>
<dbReference type="AlphaFoldDB" id="A0A1I6GM22"/>
<feature type="transmembrane region" description="Helical" evidence="2">
    <location>
        <begin position="387"/>
        <end position="411"/>
    </location>
</feature>
<organism evidence="3 4">
    <name type="scientific">Litoreibacter janthinus</name>
    <dbReference type="NCBI Taxonomy" id="670154"/>
    <lineage>
        <taxon>Bacteria</taxon>
        <taxon>Pseudomonadati</taxon>
        <taxon>Pseudomonadota</taxon>
        <taxon>Alphaproteobacteria</taxon>
        <taxon>Rhodobacterales</taxon>
        <taxon>Roseobacteraceae</taxon>
        <taxon>Litoreibacter</taxon>
    </lineage>
</organism>
<dbReference type="EMBL" id="FOYO01000001">
    <property type="protein sequence ID" value="SFR43181.1"/>
    <property type="molecule type" value="Genomic_DNA"/>
</dbReference>
<evidence type="ECO:0000313" key="3">
    <source>
        <dbReference type="EMBL" id="SFR43181.1"/>
    </source>
</evidence>
<feature type="region of interest" description="Disordered" evidence="1">
    <location>
        <begin position="347"/>
        <end position="371"/>
    </location>
</feature>
<dbReference type="Proteomes" id="UP000199658">
    <property type="component" value="Unassembled WGS sequence"/>
</dbReference>
<dbReference type="RefSeq" id="WP_090215115.1">
    <property type="nucleotide sequence ID" value="NZ_FOYO01000001.1"/>
</dbReference>
<proteinExistence type="predicted"/>
<sequence>MTPNFALNLSEDGIVLLHRHVSGEGWVEVGQAPLDSADLGAALSELRDKAEAIEGPDFKTKLVLPPSQLLYATIAVDKDLKADVEHALETRTPYTVDQLNYDVSGEAPEVKVVAVARETLEEAESFLGPYGFNPVGFTALPDPEYFEGEPNLGPLPSVGGNGLTPDQTPIRVLTQEEAEALVVAPPEPEIEEPQTTPTDAEVPELESKPEPEPQEDIPSPEPSDNYPEPDPEPIADIKPPAEPELPVTPPAAFSSRRKPSLGPADSAGDLVTSRAPRIAIPTEETRAPAAPKKSVRVEPRIKTGDAAKKKPAPPIVPPPTVAKAIADKIEKAEPKSSRLGRGVAALRTKAKKVTDRPSKAKPANVSPDRPDPIAELAAKQAAGKPRFLGLILTAILLVVLLVFAALSSYLLPENAVSKLFGGGDPDAEQVETAVTAPVEPELEDGERLAALPPVVDVPAFSVPSEEELAEAETPEPEILLLPRMSETEAETAYAVSGIWQMAPDLRAEMTRQDLDDLYESSLDPAIAFEDAPALASFDAAAQALDFAEPAAPPPAAILFSLDERGLVRPTPEGAENPDGIMVFLGKPPVLPERRPQGLTSDAAVPQADPDVAIAEPDAPAADARLAGFKPNQRPSDLQERFERANQAGRTRAELAKIRPVIRPESAQAQAREEAIAKALAEADADAQEAAARQAAEAAAQAELDKPTAQAVARSLRPGSRPRNFERVVARARQVPEADRNPAAAASTAAVARGTGPAVARNSRAAPTGTTRASVARAATDNNAIALGKVALVGVFGTSSNRRALVRMPNGRFKKVGVGDRIDGGRIAAIGEGQLKYTKGGRTVTLQMPKG</sequence>
<dbReference type="STRING" id="670154.SAMN04488002_1686"/>
<keyword evidence="2" id="KW-1133">Transmembrane helix</keyword>
<evidence type="ECO:0000256" key="2">
    <source>
        <dbReference type="SAM" id="Phobius"/>
    </source>
</evidence>
<feature type="region of interest" description="Disordered" evidence="1">
    <location>
        <begin position="690"/>
        <end position="717"/>
    </location>
</feature>
<reference evidence="4" key="1">
    <citation type="submission" date="2016-10" db="EMBL/GenBank/DDBJ databases">
        <authorList>
            <person name="Varghese N."/>
            <person name="Submissions S."/>
        </authorList>
    </citation>
    <scope>NUCLEOTIDE SEQUENCE [LARGE SCALE GENOMIC DNA]</scope>
    <source>
        <strain evidence="4">DSM 26921</strain>
    </source>
</reference>
<feature type="compositionally biased region" description="Pro residues" evidence="1">
    <location>
        <begin position="240"/>
        <end position="249"/>
    </location>
</feature>
<gene>
    <name evidence="3" type="ORF">SAMN04488002_1686</name>
</gene>
<feature type="compositionally biased region" description="Low complexity" evidence="1">
    <location>
        <begin position="690"/>
        <end position="701"/>
    </location>
</feature>
<evidence type="ECO:0000256" key="1">
    <source>
        <dbReference type="SAM" id="MobiDB-lite"/>
    </source>
</evidence>
<feature type="compositionally biased region" description="Basic and acidic residues" evidence="1">
    <location>
        <begin position="295"/>
        <end position="308"/>
    </location>
</feature>
<feature type="region of interest" description="Disordered" evidence="1">
    <location>
        <begin position="732"/>
        <end position="769"/>
    </location>
</feature>
<evidence type="ECO:0008006" key="5">
    <source>
        <dbReference type="Google" id="ProtNLM"/>
    </source>
</evidence>
<feature type="region of interest" description="Disordered" evidence="1">
    <location>
        <begin position="182"/>
        <end position="319"/>
    </location>
</feature>
<dbReference type="OrthoDB" id="7870459at2"/>
<keyword evidence="2" id="KW-0472">Membrane</keyword>
<keyword evidence="4" id="KW-1185">Reference proteome</keyword>
<evidence type="ECO:0000313" key="4">
    <source>
        <dbReference type="Proteomes" id="UP000199658"/>
    </source>
</evidence>
<feature type="compositionally biased region" description="Low complexity" evidence="1">
    <location>
        <begin position="740"/>
        <end position="751"/>
    </location>
</feature>
<protein>
    <recommendedName>
        <fullName evidence="5">Type IV pilus biogenesis protein PilP</fullName>
    </recommendedName>
</protein>